<evidence type="ECO:0000313" key="2">
    <source>
        <dbReference type="EMBL" id="WTW68488.1"/>
    </source>
</evidence>
<evidence type="ECO:0000256" key="1">
    <source>
        <dbReference type="SAM" id="MobiDB-lite"/>
    </source>
</evidence>
<gene>
    <name evidence="2" type="ORF">OG398_09555</name>
</gene>
<proteinExistence type="predicted"/>
<feature type="region of interest" description="Disordered" evidence="1">
    <location>
        <begin position="29"/>
        <end position="59"/>
    </location>
</feature>
<name>A0AAU2VLQ8_9ACTN</name>
<accession>A0AAU2VLQ8</accession>
<sequence length="59" mass="6978">MYEYELQKIVHAELIRRADAERLAREARRADRAARGSARKEHERKVSTDSDRQRFVHAA</sequence>
<dbReference type="EMBL" id="CP108313">
    <property type="protein sequence ID" value="WTW68488.1"/>
    <property type="molecule type" value="Genomic_DNA"/>
</dbReference>
<reference evidence="2" key="1">
    <citation type="submission" date="2022-10" db="EMBL/GenBank/DDBJ databases">
        <title>The complete genomes of actinobacterial strains from the NBC collection.</title>
        <authorList>
            <person name="Joergensen T.S."/>
            <person name="Alvarez Arevalo M."/>
            <person name="Sterndorff E.B."/>
            <person name="Faurdal D."/>
            <person name="Vuksanovic O."/>
            <person name="Mourched A.-S."/>
            <person name="Charusanti P."/>
            <person name="Shaw S."/>
            <person name="Blin K."/>
            <person name="Weber T."/>
        </authorList>
    </citation>
    <scope>NUCLEOTIDE SEQUENCE</scope>
    <source>
        <strain evidence="2">NBC_00008</strain>
    </source>
</reference>
<protein>
    <submittedName>
        <fullName evidence="2">Uncharacterized protein</fullName>
    </submittedName>
</protein>
<dbReference type="AlphaFoldDB" id="A0AAU2VLQ8"/>
<organism evidence="2">
    <name type="scientific">Streptomyces sp. NBC_00008</name>
    <dbReference type="NCBI Taxonomy" id="2903610"/>
    <lineage>
        <taxon>Bacteria</taxon>
        <taxon>Bacillati</taxon>
        <taxon>Actinomycetota</taxon>
        <taxon>Actinomycetes</taxon>
        <taxon>Kitasatosporales</taxon>
        <taxon>Streptomycetaceae</taxon>
        <taxon>Streptomyces</taxon>
    </lineage>
</organism>